<sequence length="415" mass="46286">MTTSDDIKVLVEDLRKQREALEKKEKSLKEREEELILRLSKSSGMTKDEASKILLEEVQKTLTAEVAKKVRNAEERIREEAGEKAKEILADAMKHGATAYVAEYTVSTVTVPNEDVKGRIIGAGGRNIRTFERESGVEIEIDETNEIRLSSFDSVRREIARRALETLIRDQRIQPSRIEEVVRQIKNEMEDVLLEEGKKIAHECGVFNLPVDLMKLIGRYRFRTSYGQNLGLHTIEETKIGIAIANELGANIDVVRLGCLLHDIGKVVTDEEGTHVEAGVNTLKRFGLPKEVVAAVAEHHEDKPFSSVESVIVWTADAISGSRPGARYEPHEEYIKRMGKIEEIAASFPGVDSAMAFQAGRDVRVIVNPQEVDDDKVTVLAHDIAARLEKEAQYAGQIKVTVIREVRAVGTTAAK</sequence>
<feature type="domain" description="HD" evidence="8">
    <location>
        <begin position="230"/>
        <end position="322"/>
    </location>
</feature>
<dbReference type="PROSITE" id="PS51831">
    <property type="entry name" value="HD"/>
    <property type="match status" value="1"/>
</dbReference>
<dbReference type="EMBL" id="LCIY01000012">
    <property type="protein sequence ID" value="KKT67163.1"/>
    <property type="molecule type" value="Genomic_DNA"/>
</dbReference>
<dbReference type="GO" id="GO:0003723">
    <property type="term" value="F:RNA binding"/>
    <property type="evidence" value="ECO:0007669"/>
    <property type="project" value="UniProtKB-UniRule"/>
</dbReference>
<evidence type="ECO:0000256" key="1">
    <source>
        <dbReference type="ARBA" id="ARBA00022722"/>
    </source>
</evidence>
<dbReference type="PROSITE" id="PS50084">
    <property type="entry name" value="KH_TYPE_1"/>
    <property type="match status" value="1"/>
</dbReference>
<evidence type="ECO:0000256" key="6">
    <source>
        <dbReference type="NCBIfam" id="TIGR03319"/>
    </source>
</evidence>
<dbReference type="HAMAP" id="MF_00335">
    <property type="entry name" value="RNase_Y"/>
    <property type="match status" value="1"/>
</dbReference>
<keyword evidence="1 5" id="KW-0540">Nuclease</keyword>
<dbReference type="AlphaFoldDB" id="A0A0G1J750"/>
<dbReference type="InterPro" id="IPR022711">
    <property type="entry name" value="RNase_Y_N"/>
</dbReference>
<evidence type="ECO:0000313" key="9">
    <source>
        <dbReference type="EMBL" id="KKT67163.1"/>
    </source>
</evidence>
<feature type="coiled-coil region" evidence="7">
    <location>
        <begin position="4"/>
        <end position="38"/>
    </location>
</feature>
<dbReference type="GO" id="GO:0004521">
    <property type="term" value="F:RNA endonuclease activity"/>
    <property type="evidence" value="ECO:0007669"/>
    <property type="project" value="UniProtKB-UniRule"/>
</dbReference>
<dbReference type="GO" id="GO:0005886">
    <property type="term" value="C:plasma membrane"/>
    <property type="evidence" value="ECO:0007669"/>
    <property type="project" value="UniProtKB-UniRule"/>
</dbReference>
<reference evidence="9 10" key="1">
    <citation type="journal article" date="2015" name="Nature">
        <title>rRNA introns, odd ribosomes, and small enigmatic genomes across a large radiation of phyla.</title>
        <authorList>
            <person name="Brown C.T."/>
            <person name="Hug L.A."/>
            <person name="Thomas B.C."/>
            <person name="Sharon I."/>
            <person name="Castelle C.J."/>
            <person name="Singh A."/>
            <person name="Wilkins M.J."/>
            <person name="Williams K.H."/>
            <person name="Banfield J.F."/>
        </authorList>
    </citation>
    <scope>NUCLEOTIDE SEQUENCE [LARGE SCALE GENOMIC DNA]</scope>
</reference>
<dbReference type="PATRIC" id="fig|1618564.3.peg.423"/>
<dbReference type="EC" id="3.1.-.-" evidence="5 6"/>
<dbReference type="InterPro" id="IPR036612">
    <property type="entry name" value="KH_dom_type_1_sf"/>
</dbReference>
<evidence type="ECO:0000256" key="2">
    <source>
        <dbReference type="ARBA" id="ARBA00022759"/>
    </source>
</evidence>
<dbReference type="SUPFAM" id="SSF54791">
    <property type="entry name" value="Eukaryotic type KH-domain (KH-domain type I)"/>
    <property type="match status" value="1"/>
</dbReference>
<evidence type="ECO:0000313" key="10">
    <source>
        <dbReference type="Proteomes" id="UP000034826"/>
    </source>
</evidence>
<comment type="function">
    <text evidence="5">Endoribonuclease that initiates mRNA decay.</text>
</comment>
<dbReference type="Pfam" id="PF01966">
    <property type="entry name" value="HD"/>
    <property type="match status" value="1"/>
</dbReference>
<dbReference type="Gene3D" id="3.30.1370.10">
    <property type="entry name" value="K Homology domain, type 1"/>
    <property type="match status" value="1"/>
</dbReference>
<dbReference type="CDD" id="cd22431">
    <property type="entry name" value="KH-I_RNaseY"/>
    <property type="match status" value="1"/>
</dbReference>
<keyword evidence="7" id="KW-0175">Coiled coil</keyword>
<dbReference type="SMART" id="SM00471">
    <property type="entry name" value="HDc"/>
    <property type="match status" value="1"/>
</dbReference>
<dbReference type="SUPFAM" id="SSF109604">
    <property type="entry name" value="HD-domain/PDEase-like"/>
    <property type="match status" value="1"/>
</dbReference>
<keyword evidence="4 5" id="KW-0694">RNA-binding</keyword>
<organism evidence="9 10">
    <name type="scientific">Candidatus Woesebacteria bacterium GW2011_GWA2_44_33</name>
    <dbReference type="NCBI Taxonomy" id="1618564"/>
    <lineage>
        <taxon>Bacteria</taxon>
        <taxon>Candidatus Woeseibacteriota</taxon>
    </lineage>
</organism>
<accession>A0A0G1J750</accession>
<dbReference type="Pfam" id="PF00013">
    <property type="entry name" value="KH_1"/>
    <property type="match status" value="1"/>
</dbReference>
<dbReference type="InterPro" id="IPR017705">
    <property type="entry name" value="Ribonuclease_Y"/>
</dbReference>
<proteinExistence type="inferred from homology"/>
<evidence type="ECO:0000256" key="7">
    <source>
        <dbReference type="SAM" id="Coils"/>
    </source>
</evidence>
<dbReference type="CDD" id="cd00077">
    <property type="entry name" value="HDc"/>
    <property type="match status" value="1"/>
</dbReference>
<evidence type="ECO:0000256" key="5">
    <source>
        <dbReference type="HAMAP-Rule" id="MF_00335"/>
    </source>
</evidence>
<comment type="similarity">
    <text evidence="5">Belongs to the RNase Y family.</text>
</comment>
<dbReference type="PANTHER" id="PTHR12826:SF15">
    <property type="entry name" value="RIBONUCLEASE Y"/>
    <property type="match status" value="1"/>
</dbReference>
<name>A0A0G1J750_9BACT</name>
<dbReference type="GO" id="GO:0016787">
    <property type="term" value="F:hydrolase activity"/>
    <property type="evidence" value="ECO:0007669"/>
    <property type="project" value="UniProtKB-KW"/>
</dbReference>
<dbReference type="InterPro" id="IPR006675">
    <property type="entry name" value="HDIG_dom"/>
</dbReference>
<keyword evidence="2 5" id="KW-0255">Endonuclease</keyword>
<dbReference type="Gene3D" id="1.10.3210.10">
    <property type="entry name" value="Hypothetical protein af1432"/>
    <property type="match status" value="1"/>
</dbReference>
<dbReference type="SMART" id="SM00322">
    <property type="entry name" value="KH"/>
    <property type="match status" value="1"/>
</dbReference>
<dbReference type="PANTHER" id="PTHR12826">
    <property type="entry name" value="RIBONUCLEASE Y"/>
    <property type="match status" value="1"/>
</dbReference>
<evidence type="ECO:0000259" key="8">
    <source>
        <dbReference type="PROSITE" id="PS51831"/>
    </source>
</evidence>
<dbReference type="InterPro" id="IPR004087">
    <property type="entry name" value="KH_dom"/>
</dbReference>
<dbReference type="InterPro" id="IPR003607">
    <property type="entry name" value="HD/PDEase_dom"/>
</dbReference>
<dbReference type="Pfam" id="PF12072">
    <property type="entry name" value="RNase_Y_N"/>
    <property type="match status" value="1"/>
</dbReference>
<dbReference type="InterPro" id="IPR006674">
    <property type="entry name" value="HD_domain"/>
</dbReference>
<dbReference type="GO" id="GO:0006402">
    <property type="term" value="P:mRNA catabolic process"/>
    <property type="evidence" value="ECO:0007669"/>
    <property type="project" value="UniProtKB-UniRule"/>
</dbReference>
<dbReference type="Proteomes" id="UP000034826">
    <property type="component" value="Unassembled WGS sequence"/>
</dbReference>
<evidence type="ECO:0000256" key="3">
    <source>
        <dbReference type="ARBA" id="ARBA00022801"/>
    </source>
</evidence>
<protein>
    <recommendedName>
        <fullName evidence="5 6">Ribonuclease Y</fullName>
        <shortName evidence="5">RNase Y</shortName>
        <ecNumber evidence="5 6">3.1.-.-</ecNumber>
    </recommendedName>
</protein>
<comment type="caution">
    <text evidence="9">The sequence shown here is derived from an EMBL/GenBank/DDBJ whole genome shotgun (WGS) entry which is preliminary data.</text>
</comment>
<dbReference type="NCBIfam" id="TIGR00277">
    <property type="entry name" value="HDIG"/>
    <property type="match status" value="1"/>
</dbReference>
<dbReference type="NCBIfam" id="TIGR03319">
    <property type="entry name" value="RNase_Y"/>
    <property type="match status" value="1"/>
</dbReference>
<keyword evidence="3 5" id="KW-0378">Hydrolase</keyword>
<dbReference type="InterPro" id="IPR004088">
    <property type="entry name" value="KH_dom_type_1"/>
</dbReference>
<evidence type="ECO:0000256" key="4">
    <source>
        <dbReference type="ARBA" id="ARBA00022884"/>
    </source>
</evidence>
<gene>
    <name evidence="5" type="primary">rny</name>
    <name evidence="9" type="ORF">UW60_C0012G0049</name>
</gene>